<dbReference type="EMBL" id="BTSX01000005">
    <property type="protein sequence ID" value="GMT02557.1"/>
    <property type="molecule type" value="Genomic_DNA"/>
</dbReference>
<gene>
    <name evidence="1" type="ORF">PENTCL1PPCAC_24731</name>
</gene>
<name>A0AAV5U6Z7_9BILA</name>
<organism evidence="1 2">
    <name type="scientific">Pristionchus entomophagus</name>
    <dbReference type="NCBI Taxonomy" id="358040"/>
    <lineage>
        <taxon>Eukaryota</taxon>
        <taxon>Metazoa</taxon>
        <taxon>Ecdysozoa</taxon>
        <taxon>Nematoda</taxon>
        <taxon>Chromadorea</taxon>
        <taxon>Rhabditida</taxon>
        <taxon>Rhabditina</taxon>
        <taxon>Diplogasteromorpha</taxon>
        <taxon>Diplogasteroidea</taxon>
        <taxon>Neodiplogasteridae</taxon>
        <taxon>Pristionchus</taxon>
    </lineage>
</organism>
<dbReference type="InterPro" id="IPR036047">
    <property type="entry name" value="F-box-like_dom_sf"/>
</dbReference>
<accession>A0AAV5U6Z7</accession>
<feature type="non-terminal residue" evidence="1">
    <location>
        <position position="93"/>
    </location>
</feature>
<evidence type="ECO:0000313" key="1">
    <source>
        <dbReference type="EMBL" id="GMT02557.1"/>
    </source>
</evidence>
<protein>
    <recommendedName>
        <fullName evidence="3">F-box domain-containing protein</fullName>
    </recommendedName>
</protein>
<comment type="caution">
    <text evidence="1">The sequence shown here is derived from an EMBL/GenBank/DDBJ whole genome shotgun (WGS) entry which is preliminary data.</text>
</comment>
<reference evidence="1" key="1">
    <citation type="submission" date="2023-10" db="EMBL/GenBank/DDBJ databases">
        <title>Genome assembly of Pristionchus species.</title>
        <authorList>
            <person name="Yoshida K."/>
            <person name="Sommer R.J."/>
        </authorList>
    </citation>
    <scope>NUCLEOTIDE SEQUENCE</scope>
    <source>
        <strain evidence="1">RS0144</strain>
    </source>
</reference>
<keyword evidence="2" id="KW-1185">Reference proteome</keyword>
<sequence length="93" mass="10642">NDDTTLIDQLRLSDLPMLPLLAICGFLRTDGPCEDLYNFRQTCRSFAHIVNTFLENPNNLPVIDKMKISFDDGDVLVYTEVQSINYLLHPLRA</sequence>
<proteinExistence type="predicted"/>
<dbReference type="AlphaFoldDB" id="A0AAV5U6Z7"/>
<evidence type="ECO:0000313" key="2">
    <source>
        <dbReference type="Proteomes" id="UP001432027"/>
    </source>
</evidence>
<dbReference type="Proteomes" id="UP001432027">
    <property type="component" value="Unassembled WGS sequence"/>
</dbReference>
<feature type="non-terminal residue" evidence="1">
    <location>
        <position position="1"/>
    </location>
</feature>
<dbReference type="SUPFAM" id="SSF81383">
    <property type="entry name" value="F-box domain"/>
    <property type="match status" value="1"/>
</dbReference>
<evidence type="ECO:0008006" key="3">
    <source>
        <dbReference type="Google" id="ProtNLM"/>
    </source>
</evidence>